<dbReference type="EMBL" id="JAVDTI010000003">
    <property type="protein sequence ID" value="MDR6806127.1"/>
    <property type="molecule type" value="Genomic_DNA"/>
</dbReference>
<keyword evidence="3" id="KW-1185">Reference proteome</keyword>
<evidence type="ECO:0000313" key="2">
    <source>
        <dbReference type="EMBL" id="MDR6806127.1"/>
    </source>
</evidence>
<evidence type="ECO:0008006" key="4">
    <source>
        <dbReference type="Google" id="ProtNLM"/>
    </source>
</evidence>
<reference evidence="2 3" key="1">
    <citation type="submission" date="2023-07" db="EMBL/GenBank/DDBJ databases">
        <title>Sorghum-associated microbial communities from plants grown in Nebraska, USA.</title>
        <authorList>
            <person name="Schachtman D."/>
        </authorList>
    </citation>
    <scope>NUCLEOTIDE SEQUENCE [LARGE SCALE GENOMIC DNA]</scope>
    <source>
        <strain evidence="2 3">BE57</strain>
    </source>
</reference>
<gene>
    <name evidence="2" type="ORF">J2W84_003175</name>
</gene>
<dbReference type="Proteomes" id="UP001264980">
    <property type="component" value="Unassembled WGS sequence"/>
</dbReference>
<comment type="caution">
    <text evidence="2">The sequence shown here is derived from an EMBL/GenBank/DDBJ whole genome shotgun (WGS) entry which is preliminary data.</text>
</comment>
<organism evidence="2 3">
    <name type="scientific">Dyadobacter fermentans</name>
    <dbReference type="NCBI Taxonomy" id="94254"/>
    <lineage>
        <taxon>Bacteria</taxon>
        <taxon>Pseudomonadati</taxon>
        <taxon>Bacteroidota</taxon>
        <taxon>Cytophagia</taxon>
        <taxon>Cytophagales</taxon>
        <taxon>Spirosomataceae</taxon>
        <taxon>Dyadobacter</taxon>
    </lineage>
</organism>
<sequence length="721" mass="77313">MKKYLLSFTLLLVKLLLSSTFTFAQFFPETVNDPCDNCAPSGYSVVSGMPSVSNVTSKGGQFPWRNQQGSVIQLPSPASVSQGYTTVDSDSPQYGTFLTLLSGPVGKDKVEFIVSGFIPGMQYTMEYAVSSSRTLSTNFGSSATLQIGSVGPVPTLLATSKTDFGSNVNQWLKKFVQFTPTTTEVSFALSGNTDIGSGFVNFDIWTKPLHCILPKDKQVVLTSTQVNTRFPGPYKTVDLGTTVDTGSMPVGASVVWKLTNSINGAIIPNTPDGTFVTPGEYYAFYYHVANTCYALESVVSTAEVTVNYVPTQVPLKLGGTLTIKCPDSTYSLINKLVNPADAGIVKWFNNNKHLGQPIENAIISQSGTYYPFYYSNSTGAFSVATSTSFVTVNFETPCCKAGKDQVAVQPSSITNTCPSMTADLTTTVANVPLNTQLVWFNNPAHTGNAVSNASAVGAGTYYAFFYDPVLNCYNTDNSTAQVKVTTTLCASNVQLSLKAALQGAISGGALKMKNDLQTYGGTGLLPTSAPYAASSSYPSINNPAGAVGEVVDWVFVEIRSGSSPQTVLQSKSLLLKPNGSIVDRNGLPTTFNPQSESVRVVVKHRNHLAIMSNPIPNFSAGSTLNYDFTTALSQASNAFGDPPQMVQKNGIWCMWVGDINSNQDLIIDASDFNDVYEVNKVAPFDVYSIADLNMDGIVDASDYNLEYFNNVVAPYSSLINY</sequence>
<dbReference type="RefSeq" id="WP_309984651.1">
    <property type="nucleotide sequence ID" value="NZ_JAVDTI010000003.1"/>
</dbReference>
<protein>
    <recommendedName>
        <fullName evidence="4">Ig-like domain-containing protein</fullName>
    </recommendedName>
</protein>
<proteinExistence type="predicted"/>
<name>A0ABU1QY85_9BACT</name>
<keyword evidence="1" id="KW-0732">Signal</keyword>
<feature type="chain" id="PRO_5047493867" description="Ig-like domain-containing protein" evidence="1">
    <location>
        <begin position="25"/>
        <end position="721"/>
    </location>
</feature>
<feature type="signal peptide" evidence="1">
    <location>
        <begin position="1"/>
        <end position="24"/>
    </location>
</feature>
<evidence type="ECO:0000256" key="1">
    <source>
        <dbReference type="SAM" id="SignalP"/>
    </source>
</evidence>
<evidence type="ECO:0000313" key="3">
    <source>
        <dbReference type="Proteomes" id="UP001264980"/>
    </source>
</evidence>
<accession>A0ABU1QY85</accession>